<dbReference type="PANTHER" id="PTHR12172:SF0">
    <property type="entry name" value="CELL CYCLE CHECKPOINT PROTEIN RAD17"/>
    <property type="match status" value="1"/>
</dbReference>
<dbReference type="GO" id="GO:0005634">
    <property type="term" value="C:nucleus"/>
    <property type="evidence" value="ECO:0007669"/>
    <property type="project" value="UniProtKB-SubCell"/>
</dbReference>
<evidence type="ECO:0000313" key="11">
    <source>
        <dbReference type="Proteomes" id="UP000799778"/>
    </source>
</evidence>
<evidence type="ECO:0000256" key="2">
    <source>
        <dbReference type="ARBA" id="ARBA00006168"/>
    </source>
</evidence>
<dbReference type="InterPro" id="IPR027417">
    <property type="entry name" value="P-loop_NTPase"/>
</dbReference>
<dbReference type="AlphaFoldDB" id="A0A6A5XK43"/>
<dbReference type="InterPro" id="IPR057927">
    <property type="entry name" value="RAD24-like_helical"/>
</dbReference>
<feature type="region of interest" description="Disordered" evidence="8">
    <location>
        <begin position="1"/>
        <end position="114"/>
    </location>
</feature>
<dbReference type="GO" id="GO:0006281">
    <property type="term" value="P:DNA repair"/>
    <property type="evidence" value="ECO:0007669"/>
    <property type="project" value="InterPro"/>
</dbReference>
<dbReference type="Gene3D" id="3.40.50.300">
    <property type="entry name" value="P-loop containing nucleotide triphosphate hydrolases"/>
    <property type="match status" value="1"/>
</dbReference>
<dbReference type="GO" id="GO:0003682">
    <property type="term" value="F:chromatin binding"/>
    <property type="evidence" value="ECO:0007669"/>
    <property type="project" value="TreeGrafter"/>
</dbReference>
<evidence type="ECO:0000256" key="4">
    <source>
        <dbReference type="ARBA" id="ARBA00022763"/>
    </source>
</evidence>
<evidence type="ECO:0000256" key="3">
    <source>
        <dbReference type="ARBA" id="ARBA00022741"/>
    </source>
</evidence>
<dbReference type="InterPro" id="IPR004582">
    <property type="entry name" value="Checkpoint_prot_Rad17_Rad24"/>
</dbReference>
<feature type="domain" description="Checkpoint protein RAD24-like helical bundle" evidence="9">
    <location>
        <begin position="502"/>
        <end position="631"/>
    </location>
</feature>
<dbReference type="Proteomes" id="UP000799778">
    <property type="component" value="Unassembled WGS sequence"/>
</dbReference>
<dbReference type="GO" id="GO:0033314">
    <property type="term" value="P:mitotic DNA replication checkpoint signaling"/>
    <property type="evidence" value="ECO:0007669"/>
    <property type="project" value="TreeGrafter"/>
</dbReference>
<feature type="compositionally biased region" description="Polar residues" evidence="8">
    <location>
        <begin position="64"/>
        <end position="78"/>
    </location>
</feature>
<organism evidence="10 11">
    <name type="scientific">Aaosphaeria arxii CBS 175.79</name>
    <dbReference type="NCBI Taxonomy" id="1450172"/>
    <lineage>
        <taxon>Eukaryota</taxon>
        <taxon>Fungi</taxon>
        <taxon>Dikarya</taxon>
        <taxon>Ascomycota</taxon>
        <taxon>Pezizomycotina</taxon>
        <taxon>Dothideomycetes</taxon>
        <taxon>Pleosporomycetidae</taxon>
        <taxon>Pleosporales</taxon>
        <taxon>Pleosporales incertae sedis</taxon>
        <taxon>Aaosphaeria</taxon>
    </lineage>
</organism>
<evidence type="ECO:0000259" key="9">
    <source>
        <dbReference type="Pfam" id="PF25812"/>
    </source>
</evidence>
<dbReference type="GO" id="GO:0005524">
    <property type="term" value="F:ATP binding"/>
    <property type="evidence" value="ECO:0007669"/>
    <property type="project" value="UniProtKB-KW"/>
</dbReference>
<dbReference type="RefSeq" id="XP_033381516.1">
    <property type="nucleotide sequence ID" value="XM_033528438.1"/>
</dbReference>
<keyword evidence="11" id="KW-1185">Reference proteome</keyword>
<comment type="similarity">
    <text evidence="2">Belongs to the rad17/RAD24 family.</text>
</comment>
<evidence type="ECO:0000256" key="6">
    <source>
        <dbReference type="ARBA" id="ARBA00023242"/>
    </source>
</evidence>
<feature type="compositionally biased region" description="Low complexity" evidence="8">
    <location>
        <begin position="294"/>
        <end position="307"/>
    </location>
</feature>
<dbReference type="SUPFAM" id="SSF52540">
    <property type="entry name" value="P-loop containing nucleoside triphosphate hydrolases"/>
    <property type="match status" value="1"/>
</dbReference>
<feature type="compositionally biased region" description="Acidic residues" evidence="8">
    <location>
        <begin position="805"/>
        <end position="814"/>
    </location>
</feature>
<dbReference type="GeneID" id="54285835"/>
<evidence type="ECO:0000313" key="10">
    <source>
        <dbReference type="EMBL" id="KAF2013177.1"/>
    </source>
</evidence>
<dbReference type="GO" id="GO:0003689">
    <property type="term" value="F:DNA clamp loader activity"/>
    <property type="evidence" value="ECO:0007669"/>
    <property type="project" value="TreeGrafter"/>
</dbReference>
<feature type="region of interest" description="Disordered" evidence="8">
    <location>
        <begin position="805"/>
        <end position="848"/>
    </location>
</feature>
<name>A0A6A5XK43_9PLEO</name>
<sequence>MGKPRAAREKPVVLSSDEDDGPYSPPPKRPKRGTLTAPAYAEPQNSSEVARPRSRAQGGHASKARQTSSNQRSSTKSPQKAKPTHKPITSFFSNVPRSQIAQPSPSPEKISKGESLEDIDDIFDSSEDDPQLRQPKALAVRKRQREASVVNNDTTAKGSSRFLRTNNGSQSTPSTQLNARQLDVDSRPWNEKYGPQTLDELAVHKRKVSDVRAWLLDTFSGQHRKRLLLLKGPAGSGKTATVSLLAKELSIDVHEWSNPAGASASTEGFVSITAQFEDFVGRTGNFGSLAMVDSSQSQPNPPKQQASRPSGRNHLIVVEEFPNTFARASTAVQSFRSAVLNFLASTTPSSSFFLNAKSPQDHSITPMVMIISETLLSTNTAAADSFTAHRLLGPEILNHEGVSVIEFNSIATTIMTKALTLTVNKEARQSGRKKTVGPQVIQQLSNLGDIRSAVSSLEFLCVRGDEHDGWGGKITFAKKKGNTNIPLTKMEKESLEMITQRESTLGIFHAVGKVVYNKRVQDAPNELPVPQPPPWFPERRRPKRSEVDVDSLIDEIGTDTHTFIAALHENYPLSCTGADSEETMDSIEGCMEALSDADLLSPDRFSTAGFGKQNFQGSSSDSLRQEEMSFQVSVLGMLYSLPSPVKRAANPSGTSVMKGKGSSVFKMNSHSMYYPDSLRIWRTQEELGGLLDLWVSRIRRNDLLSSDSVPKYLDSSSTAGVESWKSSGFHAGNSGNTATDESSPLSTLLGSGGSARFETLLERLPYLYLILRGSTSTSRTPPKGMREIEKLVTFGGSAAMYGDEKEDDYGDSDEHEQWATDLPAPTTPQKRRRHTVGLRKTEHKSPTSMIVARDVATMTLSDDDIED</sequence>
<dbReference type="Pfam" id="PF03215">
    <property type="entry name" value="Rad17"/>
    <property type="match status" value="1"/>
</dbReference>
<feature type="compositionally biased region" description="Basic and acidic residues" evidence="8">
    <location>
        <begin position="1"/>
        <end position="11"/>
    </location>
</feature>
<feature type="region of interest" description="Disordered" evidence="8">
    <location>
        <begin position="290"/>
        <end position="310"/>
    </location>
</feature>
<accession>A0A6A5XK43</accession>
<dbReference type="GO" id="GO:0000077">
    <property type="term" value="P:DNA damage checkpoint signaling"/>
    <property type="evidence" value="ECO:0007669"/>
    <property type="project" value="TreeGrafter"/>
</dbReference>
<evidence type="ECO:0000256" key="7">
    <source>
        <dbReference type="ARBA" id="ARBA00023306"/>
    </source>
</evidence>
<feature type="compositionally biased region" description="Polar residues" evidence="8">
    <location>
        <begin position="90"/>
        <end position="103"/>
    </location>
</feature>
<proteinExistence type="inferred from homology"/>
<comment type="subcellular location">
    <subcellularLocation>
        <location evidence="1">Nucleus</location>
    </subcellularLocation>
</comment>
<dbReference type="PANTHER" id="PTHR12172">
    <property type="entry name" value="CELL CYCLE CHECKPOINT PROTEIN RAD17"/>
    <property type="match status" value="1"/>
</dbReference>
<keyword evidence="4" id="KW-0227">DNA damage</keyword>
<reference evidence="10" key="1">
    <citation type="journal article" date="2020" name="Stud. Mycol.">
        <title>101 Dothideomycetes genomes: a test case for predicting lifestyles and emergence of pathogens.</title>
        <authorList>
            <person name="Haridas S."/>
            <person name="Albert R."/>
            <person name="Binder M."/>
            <person name="Bloem J."/>
            <person name="Labutti K."/>
            <person name="Salamov A."/>
            <person name="Andreopoulos B."/>
            <person name="Baker S."/>
            <person name="Barry K."/>
            <person name="Bills G."/>
            <person name="Bluhm B."/>
            <person name="Cannon C."/>
            <person name="Castanera R."/>
            <person name="Culley D."/>
            <person name="Daum C."/>
            <person name="Ezra D."/>
            <person name="Gonzalez J."/>
            <person name="Henrissat B."/>
            <person name="Kuo A."/>
            <person name="Liang C."/>
            <person name="Lipzen A."/>
            <person name="Lutzoni F."/>
            <person name="Magnuson J."/>
            <person name="Mondo S."/>
            <person name="Nolan M."/>
            <person name="Ohm R."/>
            <person name="Pangilinan J."/>
            <person name="Park H.-J."/>
            <person name="Ramirez L."/>
            <person name="Alfaro M."/>
            <person name="Sun H."/>
            <person name="Tritt A."/>
            <person name="Yoshinaga Y."/>
            <person name="Zwiers L.-H."/>
            <person name="Turgeon B."/>
            <person name="Goodwin S."/>
            <person name="Spatafora J."/>
            <person name="Crous P."/>
            <person name="Grigoriev I."/>
        </authorList>
    </citation>
    <scope>NUCLEOTIDE SEQUENCE</scope>
    <source>
        <strain evidence="10">CBS 175.79</strain>
    </source>
</reference>
<keyword evidence="7" id="KW-0131">Cell cycle</keyword>
<feature type="region of interest" description="Disordered" evidence="8">
    <location>
        <begin position="525"/>
        <end position="546"/>
    </location>
</feature>
<dbReference type="EMBL" id="ML978071">
    <property type="protein sequence ID" value="KAF2013177.1"/>
    <property type="molecule type" value="Genomic_DNA"/>
</dbReference>
<dbReference type="Pfam" id="PF25812">
    <property type="entry name" value="RAD24_helical"/>
    <property type="match status" value="1"/>
</dbReference>
<protein>
    <submittedName>
        <fullName evidence="10">Rad17-domain-containing protein</fullName>
    </submittedName>
</protein>
<feature type="compositionally biased region" description="Pro residues" evidence="8">
    <location>
        <begin position="527"/>
        <end position="536"/>
    </location>
</feature>
<feature type="region of interest" description="Disordered" evidence="8">
    <location>
        <begin position="143"/>
        <end position="176"/>
    </location>
</feature>
<keyword evidence="3" id="KW-0547">Nucleotide-binding</keyword>
<evidence type="ECO:0000256" key="8">
    <source>
        <dbReference type="SAM" id="MobiDB-lite"/>
    </source>
</evidence>
<evidence type="ECO:0000256" key="1">
    <source>
        <dbReference type="ARBA" id="ARBA00004123"/>
    </source>
</evidence>
<evidence type="ECO:0000256" key="5">
    <source>
        <dbReference type="ARBA" id="ARBA00022840"/>
    </source>
</evidence>
<feature type="compositionally biased region" description="Polar residues" evidence="8">
    <location>
        <begin position="149"/>
        <end position="176"/>
    </location>
</feature>
<dbReference type="OrthoDB" id="10265971at2759"/>
<keyword evidence="6" id="KW-0539">Nucleus</keyword>
<keyword evidence="5" id="KW-0067">ATP-binding</keyword>
<gene>
    <name evidence="10" type="ORF">BU24DRAFT_424178</name>
</gene>